<protein>
    <submittedName>
        <fullName evidence="2">Uncharacterized protein</fullName>
    </submittedName>
</protein>
<feature type="transmembrane region" description="Helical" evidence="1">
    <location>
        <begin position="34"/>
        <end position="52"/>
    </location>
</feature>
<keyword evidence="1" id="KW-0812">Transmembrane</keyword>
<organism evidence="2 3">
    <name type="scientific">Candidatus Acutalibacter pullicola</name>
    <dbReference type="NCBI Taxonomy" id="2838417"/>
    <lineage>
        <taxon>Bacteria</taxon>
        <taxon>Bacillati</taxon>
        <taxon>Bacillota</taxon>
        <taxon>Clostridia</taxon>
        <taxon>Eubacteriales</taxon>
        <taxon>Acutalibacteraceae</taxon>
        <taxon>Acutalibacter</taxon>
    </lineage>
</organism>
<evidence type="ECO:0000313" key="2">
    <source>
        <dbReference type="EMBL" id="HJB98360.1"/>
    </source>
</evidence>
<name>A0A9D2MY04_9FIRM</name>
<sequence>MKIYHNKNFWAGVGMLVLSLLNLMLSLWRQDFDLSAGILVGALFLLGISSLLRSLSPKLACEDKIEEQDERNILVKLKTSTSAFRWTRLVSFGLLILLLVAGAVTGEKSLIAIGVGLAFSITISFFAEFFSALYHESKN</sequence>
<feature type="transmembrane region" description="Helical" evidence="1">
    <location>
        <begin position="9"/>
        <end position="28"/>
    </location>
</feature>
<reference evidence="2" key="2">
    <citation type="submission" date="2021-04" db="EMBL/GenBank/DDBJ databases">
        <authorList>
            <person name="Gilroy R."/>
        </authorList>
    </citation>
    <scope>NUCLEOTIDE SEQUENCE</scope>
    <source>
        <strain evidence="2">CHK185-1770</strain>
    </source>
</reference>
<dbReference type="Proteomes" id="UP000826793">
    <property type="component" value="Unassembled WGS sequence"/>
</dbReference>
<feature type="transmembrane region" description="Helical" evidence="1">
    <location>
        <begin position="110"/>
        <end position="134"/>
    </location>
</feature>
<dbReference type="EMBL" id="DWXG01000055">
    <property type="protein sequence ID" value="HJB98360.1"/>
    <property type="molecule type" value="Genomic_DNA"/>
</dbReference>
<reference evidence="2" key="1">
    <citation type="journal article" date="2021" name="PeerJ">
        <title>Extensive microbial diversity within the chicken gut microbiome revealed by metagenomics and culture.</title>
        <authorList>
            <person name="Gilroy R."/>
            <person name="Ravi A."/>
            <person name="Getino M."/>
            <person name="Pursley I."/>
            <person name="Horton D.L."/>
            <person name="Alikhan N.F."/>
            <person name="Baker D."/>
            <person name="Gharbi K."/>
            <person name="Hall N."/>
            <person name="Watson M."/>
            <person name="Adriaenssens E.M."/>
            <person name="Foster-Nyarko E."/>
            <person name="Jarju S."/>
            <person name="Secka A."/>
            <person name="Antonio M."/>
            <person name="Oren A."/>
            <person name="Chaudhuri R.R."/>
            <person name="La Ragione R."/>
            <person name="Hildebrand F."/>
            <person name="Pallen M.J."/>
        </authorList>
    </citation>
    <scope>NUCLEOTIDE SEQUENCE</scope>
    <source>
        <strain evidence="2">CHK185-1770</strain>
    </source>
</reference>
<accession>A0A9D2MY04</accession>
<proteinExistence type="predicted"/>
<keyword evidence="1" id="KW-1133">Transmembrane helix</keyword>
<keyword evidence="1" id="KW-0472">Membrane</keyword>
<feature type="transmembrane region" description="Helical" evidence="1">
    <location>
        <begin position="86"/>
        <end position="104"/>
    </location>
</feature>
<evidence type="ECO:0000256" key="1">
    <source>
        <dbReference type="SAM" id="Phobius"/>
    </source>
</evidence>
<dbReference type="AlphaFoldDB" id="A0A9D2MY04"/>
<comment type="caution">
    <text evidence="2">The sequence shown here is derived from an EMBL/GenBank/DDBJ whole genome shotgun (WGS) entry which is preliminary data.</text>
</comment>
<evidence type="ECO:0000313" key="3">
    <source>
        <dbReference type="Proteomes" id="UP000826793"/>
    </source>
</evidence>
<gene>
    <name evidence="2" type="ORF">H9710_07255</name>
</gene>